<dbReference type="EMBL" id="JACCKB010000279">
    <property type="protein sequence ID" value="NYZ70119.1"/>
    <property type="molecule type" value="Genomic_DNA"/>
</dbReference>
<evidence type="ECO:0000313" key="1">
    <source>
        <dbReference type="EMBL" id="NYZ70119.1"/>
    </source>
</evidence>
<dbReference type="Gene3D" id="3.40.50.300">
    <property type="entry name" value="P-loop containing nucleotide triphosphate hydrolases"/>
    <property type="match status" value="1"/>
</dbReference>
<feature type="non-terminal residue" evidence="1">
    <location>
        <position position="358"/>
    </location>
</feature>
<proteinExistence type="predicted"/>
<reference evidence="1 2" key="1">
    <citation type="submission" date="2020-07" db="EMBL/GenBank/DDBJ databases">
        <title>Endozoicomonas sp. nov., isolated from sediment.</title>
        <authorList>
            <person name="Gu T."/>
        </authorList>
    </citation>
    <scope>NUCLEOTIDE SEQUENCE [LARGE SCALE GENOMIC DNA]</scope>
    <source>
        <strain evidence="1 2">SM1973</strain>
    </source>
</reference>
<keyword evidence="2" id="KW-1185">Reference proteome</keyword>
<dbReference type="InterPro" id="IPR047987">
    <property type="entry name" value="Gp19-like_virus"/>
</dbReference>
<dbReference type="RefSeq" id="WP_180572050.1">
    <property type="nucleotide sequence ID" value="NZ_JACCKB010000279.1"/>
</dbReference>
<protein>
    <submittedName>
        <fullName evidence="1">Phage terminase large subunit</fullName>
    </submittedName>
</protein>
<dbReference type="NCBIfam" id="NF033889">
    <property type="entry name" value="termin_lrg_T7"/>
    <property type="match status" value="1"/>
</dbReference>
<dbReference type="InterPro" id="IPR027417">
    <property type="entry name" value="P-loop_NTPase"/>
</dbReference>
<comment type="caution">
    <text evidence="1">The sequence shown here is derived from an EMBL/GenBank/DDBJ whole genome shotgun (WGS) entry which is preliminary data.</text>
</comment>
<dbReference type="AlphaFoldDB" id="A0A853IAZ2"/>
<sequence length="358" mass="40600">MKQREKELEHRLKTDFTFFLSVIWKYLRLPPPTELQKDIALYLQEGPKRKIIMGFRGVAKSWITSAYVLWRLYKNPQVKVLVVSASKERADSFSTFTKRLIDEIPFLNHLKPRRDQRDSKIAFDVGPAAADHSPSVKSVGITGQLTGSRADIIVADDIEVLNNSATQTARDKLAELVKEFDAILKPLTTSEITFLGTPQTEMSLYNKLVKERGYKVRIWTALYPDPDVIEKWQGNLSALIYDKVIRNASLAGTTTEPSRFPDSDLAERRLSYGKAGFALQFMLDTSLSDADKYPLKLADLMVMSLDLKRAPIDLAWCNSADKVLEVPTLGLTGDRFYSPMWMDKEMAEYTGSVMFIDP</sequence>
<gene>
    <name evidence="1" type="primary">terL</name>
    <name evidence="1" type="ORF">H0A36_29330</name>
</gene>
<name>A0A853IAZ2_9GAMM</name>
<organism evidence="1 2">
    <name type="scientific">Spartinivicinus marinus</name>
    <dbReference type="NCBI Taxonomy" id="2994442"/>
    <lineage>
        <taxon>Bacteria</taxon>
        <taxon>Pseudomonadati</taxon>
        <taxon>Pseudomonadota</taxon>
        <taxon>Gammaproteobacteria</taxon>
        <taxon>Oceanospirillales</taxon>
        <taxon>Zooshikellaceae</taxon>
        <taxon>Spartinivicinus</taxon>
    </lineage>
</organism>
<accession>A0A853IAZ2</accession>
<evidence type="ECO:0000313" key="2">
    <source>
        <dbReference type="Proteomes" id="UP000569732"/>
    </source>
</evidence>
<dbReference type="Proteomes" id="UP000569732">
    <property type="component" value="Unassembled WGS sequence"/>
</dbReference>